<dbReference type="InterPro" id="IPR000873">
    <property type="entry name" value="AMP-dep_synth/lig_dom"/>
</dbReference>
<dbReference type="GO" id="GO:0005737">
    <property type="term" value="C:cytoplasm"/>
    <property type="evidence" value="ECO:0007669"/>
    <property type="project" value="TreeGrafter"/>
</dbReference>
<dbReference type="InterPro" id="IPR010071">
    <property type="entry name" value="AA_adenyl_dom"/>
</dbReference>
<feature type="domain" description="AMP-dependent synthetase/ligase" evidence="2">
    <location>
        <begin position="11"/>
        <end position="366"/>
    </location>
</feature>
<feature type="domain" description="AMP-binding enzyme C-terminal" evidence="3">
    <location>
        <begin position="434"/>
        <end position="506"/>
    </location>
</feature>
<dbReference type="SUPFAM" id="SSF56801">
    <property type="entry name" value="Acetyl-CoA synthetase-like"/>
    <property type="match status" value="1"/>
</dbReference>
<name>D9WEG5_9ACTN</name>
<dbReference type="Pfam" id="PF13193">
    <property type="entry name" value="AMP-binding_C"/>
    <property type="match status" value="1"/>
</dbReference>
<dbReference type="PANTHER" id="PTHR45527">
    <property type="entry name" value="NONRIBOSOMAL PEPTIDE SYNTHETASE"/>
    <property type="match status" value="1"/>
</dbReference>
<dbReference type="GO" id="GO:0044550">
    <property type="term" value="P:secondary metabolite biosynthetic process"/>
    <property type="evidence" value="ECO:0007669"/>
    <property type="project" value="TreeGrafter"/>
</dbReference>
<evidence type="ECO:0000259" key="3">
    <source>
        <dbReference type="Pfam" id="PF13193"/>
    </source>
</evidence>
<dbReference type="InterPro" id="IPR042099">
    <property type="entry name" value="ANL_N_sf"/>
</dbReference>
<dbReference type="Gene3D" id="3.40.50.12780">
    <property type="entry name" value="N-terminal domain of ligase-like"/>
    <property type="match status" value="1"/>
</dbReference>
<dbReference type="RefSeq" id="WP_009715023.1">
    <property type="nucleotide sequence ID" value="NZ_GG657754.1"/>
</dbReference>
<dbReference type="InterPro" id="IPR045851">
    <property type="entry name" value="AMP-bd_C_sf"/>
</dbReference>
<evidence type="ECO:0000313" key="4">
    <source>
        <dbReference type="EMBL" id="EFL23204.1"/>
    </source>
</evidence>
<evidence type="ECO:0000259" key="2">
    <source>
        <dbReference type="Pfam" id="PF00501"/>
    </source>
</evidence>
<dbReference type="PROSITE" id="PS00455">
    <property type="entry name" value="AMP_BINDING"/>
    <property type="match status" value="1"/>
</dbReference>
<dbReference type="HOGENOM" id="CLU_000022_2_12_11"/>
<feature type="region of interest" description="Disordered" evidence="1">
    <location>
        <begin position="127"/>
        <end position="147"/>
    </location>
</feature>
<dbReference type="AlphaFoldDB" id="D9WEG5"/>
<gene>
    <name evidence="4" type="ORF">SSOG_02918</name>
</gene>
<accession>D9WEG5</accession>
<evidence type="ECO:0000313" key="5">
    <source>
        <dbReference type="Proteomes" id="UP000003963"/>
    </source>
</evidence>
<dbReference type="EMBL" id="GG657754">
    <property type="protein sequence ID" value="EFL23204.1"/>
    <property type="molecule type" value="Genomic_DNA"/>
</dbReference>
<dbReference type="Gene3D" id="3.30.300.30">
    <property type="match status" value="1"/>
</dbReference>
<dbReference type="InterPro" id="IPR020845">
    <property type="entry name" value="AMP-binding_CS"/>
</dbReference>
<dbReference type="Pfam" id="PF00501">
    <property type="entry name" value="AMP-binding"/>
    <property type="match status" value="1"/>
</dbReference>
<dbReference type="GO" id="GO:0031177">
    <property type="term" value="F:phosphopantetheine binding"/>
    <property type="evidence" value="ECO:0007669"/>
    <property type="project" value="TreeGrafter"/>
</dbReference>
<organism evidence="4 5">
    <name type="scientific">Streptomyces himastatinicus ATCC 53653</name>
    <dbReference type="NCBI Taxonomy" id="457427"/>
    <lineage>
        <taxon>Bacteria</taxon>
        <taxon>Bacillati</taxon>
        <taxon>Actinomycetota</taxon>
        <taxon>Actinomycetes</taxon>
        <taxon>Kitasatosporales</taxon>
        <taxon>Streptomycetaceae</taxon>
        <taxon>Streptomyces</taxon>
        <taxon>Streptomyces violaceusniger group</taxon>
    </lineage>
</organism>
<dbReference type="NCBIfam" id="TIGR01733">
    <property type="entry name" value="AA-adenyl-dom"/>
    <property type="match status" value="1"/>
</dbReference>
<dbReference type="InterPro" id="IPR025110">
    <property type="entry name" value="AMP-bd_C"/>
</dbReference>
<evidence type="ECO:0000256" key="1">
    <source>
        <dbReference type="SAM" id="MobiDB-lite"/>
    </source>
</evidence>
<dbReference type="PANTHER" id="PTHR45527:SF1">
    <property type="entry name" value="FATTY ACID SYNTHASE"/>
    <property type="match status" value="1"/>
</dbReference>
<proteinExistence type="predicted"/>
<protein>
    <submittedName>
        <fullName evidence="4">Putative non-ribosomal peptide synthetase</fullName>
    </submittedName>
</protein>
<sequence>MTTDRSLYAWFADTARRHPDAVALEVADTAHTYAGLRELAERLARRLTAEAGGVPPARVGLLAGRTLTAYAGYLAVERLGATVVPLGTGFPVARNAAIAEAAALDLVLAEPGCDTAGLPVPVLTADPEAESATEAAEAPLPETAPLPDDTAPLPDDIAYILFTSGSTGTPKGVPVRHRNVAAYLTHVIDRYGLGPGDRLSQTFDLTFDLSVFDLFAAWGSGATLVVPHDHDLVAPVRYVNRERITHWFSVPSVVSFAMRLRNLAPGSMPTLRRSLFCGEPLTAAQARAWQAAAPGSVLENLYGPTELTLSCTQYRFDATADLGEGDTVPIGEPYPGLDALVIDEDGHPATEGELCVRGVQRFPGYLDPRDNAGRFVEHTGGRAIVVTDCPEQPGEELWYRTGDRVRRDPAHGLVHLGRLDQQVKVRGYRVELGEIEAVLRSRPDVRDAVVVAVPGPRGESRLMAAYTGDTAEPGPLLDAVRERLPGYMVPDAVTRFESFPLNTNGKIDRRAIGQVLAPARRPARPLTSTHE</sequence>
<dbReference type="GO" id="GO:0043041">
    <property type="term" value="P:amino acid activation for nonribosomal peptide biosynthetic process"/>
    <property type="evidence" value="ECO:0007669"/>
    <property type="project" value="TreeGrafter"/>
</dbReference>
<dbReference type="STRING" id="457427.SSOG_02918"/>
<keyword evidence="5" id="KW-1185">Reference proteome</keyword>
<dbReference type="Proteomes" id="UP000003963">
    <property type="component" value="Unassembled WGS sequence"/>
</dbReference>
<reference evidence="4 5" key="1">
    <citation type="submission" date="2009-02" db="EMBL/GenBank/DDBJ databases">
        <title>Annotation of Streptomyces hygroscopicus strain ATCC 53653.</title>
        <authorList>
            <consortium name="The Broad Institute Genome Sequencing Platform"/>
            <consortium name="Broad Institute Microbial Sequencing Center"/>
            <person name="Fischbach M."/>
            <person name="Godfrey P."/>
            <person name="Ward D."/>
            <person name="Young S."/>
            <person name="Zeng Q."/>
            <person name="Koehrsen M."/>
            <person name="Alvarado L."/>
            <person name="Berlin A.M."/>
            <person name="Bochicchio J."/>
            <person name="Borenstein D."/>
            <person name="Chapman S.B."/>
            <person name="Chen Z."/>
            <person name="Engels R."/>
            <person name="Freedman E."/>
            <person name="Gellesch M."/>
            <person name="Goldberg J."/>
            <person name="Griggs A."/>
            <person name="Gujja S."/>
            <person name="Heilman E.R."/>
            <person name="Heiman D.I."/>
            <person name="Hepburn T.A."/>
            <person name="Howarth C."/>
            <person name="Jen D."/>
            <person name="Larson L."/>
            <person name="Lewis B."/>
            <person name="Mehta T."/>
            <person name="Park D."/>
            <person name="Pearson M."/>
            <person name="Richards J."/>
            <person name="Roberts A."/>
            <person name="Saif S."/>
            <person name="Shea T.D."/>
            <person name="Shenoy N."/>
            <person name="Sisk P."/>
            <person name="Stolte C."/>
            <person name="Sykes S.N."/>
            <person name="Thomson T."/>
            <person name="Walk T."/>
            <person name="White J."/>
            <person name="Yandava C."/>
            <person name="Straight P."/>
            <person name="Clardy J."/>
            <person name="Hung D."/>
            <person name="Kolter R."/>
            <person name="Mekalanos J."/>
            <person name="Walker S."/>
            <person name="Walsh C.T."/>
            <person name="Wieland-Brown L.C."/>
            <person name="Haas B."/>
            <person name="Nusbaum C."/>
            <person name="Birren B."/>
        </authorList>
    </citation>
    <scope>NUCLEOTIDE SEQUENCE [LARGE SCALE GENOMIC DNA]</scope>
    <source>
        <strain evidence="4 5">ATCC 53653</strain>
    </source>
</reference>
<dbReference type="OrthoDB" id="2472181at2"/>